<dbReference type="Gene3D" id="1.10.287.1080">
    <property type="entry name" value="MazG-like"/>
    <property type="match status" value="1"/>
</dbReference>
<dbReference type="GO" id="GO:0047429">
    <property type="term" value="F:nucleoside triphosphate diphosphatase activity"/>
    <property type="evidence" value="ECO:0007669"/>
    <property type="project" value="InterPro"/>
</dbReference>
<sequence length="113" mass="13125">MTDKILSSIRDFRDERDWAQFHNPKDMAIAISIEASELLEHFLWKTPEEVEQRIRDKREDISDEIADIAVYLFELADNLDIDLTAAIENKMKKNAAKYPVDKAKGSHAKYSEL</sequence>
<dbReference type="PANTHER" id="PTHR46523:SF1">
    <property type="entry name" value="DCTP PYROPHOSPHATASE 1"/>
    <property type="match status" value="1"/>
</dbReference>
<dbReference type="KEGG" id="osu:NT6N_01000"/>
<dbReference type="PANTHER" id="PTHR46523">
    <property type="entry name" value="DCTP PYROPHOSPHATASE 1"/>
    <property type="match status" value="1"/>
</dbReference>
<gene>
    <name evidence="1" type="ORF">NT6N_01000</name>
</gene>
<dbReference type="InterPro" id="IPR052555">
    <property type="entry name" value="dCTP_Pyrophosphatase"/>
</dbReference>
<dbReference type="InterPro" id="IPR025984">
    <property type="entry name" value="DCTPP"/>
</dbReference>
<evidence type="ECO:0000313" key="1">
    <source>
        <dbReference type="EMBL" id="BDS05060.1"/>
    </source>
</evidence>
<dbReference type="PIRSF" id="PIRSF029826">
    <property type="entry name" value="UCP029826_pph"/>
    <property type="match status" value="1"/>
</dbReference>
<dbReference type="CDD" id="cd11537">
    <property type="entry name" value="NTP-PPase_RS21-C6_like"/>
    <property type="match status" value="1"/>
</dbReference>
<dbReference type="EMBL" id="AP026866">
    <property type="protein sequence ID" value="BDS05060.1"/>
    <property type="molecule type" value="Genomic_DNA"/>
</dbReference>
<name>A0AAT9FGG5_9BACT</name>
<accession>A0AAT9FGG5</accession>
<dbReference type="Pfam" id="PF12643">
    <property type="entry name" value="MazG-like"/>
    <property type="match status" value="1"/>
</dbReference>
<protein>
    <submittedName>
        <fullName evidence="1">Nucleotide pyrophosphohydrolase</fullName>
    </submittedName>
</protein>
<dbReference type="AlphaFoldDB" id="A0AAT9FGG5"/>
<dbReference type="GO" id="GO:0009143">
    <property type="term" value="P:nucleoside triphosphate catabolic process"/>
    <property type="evidence" value="ECO:0007669"/>
    <property type="project" value="InterPro"/>
</dbReference>
<dbReference type="SUPFAM" id="SSF101386">
    <property type="entry name" value="all-alpha NTP pyrophosphatases"/>
    <property type="match status" value="1"/>
</dbReference>
<proteinExistence type="predicted"/>
<organism evidence="1">
    <name type="scientific">Oceaniferula spumae</name>
    <dbReference type="NCBI Taxonomy" id="2979115"/>
    <lineage>
        <taxon>Bacteria</taxon>
        <taxon>Pseudomonadati</taxon>
        <taxon>Verrucomicrobiota</taxon>
        <taxon>Verrucomicrobiia</taxon>
        <taxon>Verrucomicrobiales</taxon>
        <taxon>Verrucomicrobiaceae</taxon>
        <taxon>Oceaniferula</taxon>
    </lineage>
</organism>
<reference evidence="1" key="1">
    <citation type="submission" date="2024-07" db="EMBL/GenBank/DDBJ databases">
        <title>Complete genome sequence of Verrucomicrobiaceae bacterium NT6N.</title>
        <authorList>
            <person name="Huang C."/>
            <person name="Takami H."/>
            <person name="Hamasaki K."/>
        </authorList>
    </citation>
    <scope>NUCLEOTIDE SEQUENCE</scope>
    <source>
        <strain evidence="1">NT6N</strain>
    </source>
</reference>